<name>A0A371NEM7_9EURY</name>
<dbReference type="InterPro" id="IPR011316">
    <property type="entry name" value="Prd_NiFe_hyd_3_EhaC"/>
</dbReference>
<keyword evidence="1" id="KW-0812">Transmembrane</keyword>
<protein>
    <submittedName>
        <fullName evidence="2">Membrane-bound hydrogenase subunit ehaC</fullName>
    </submittedName>
</protein>
<keyword evidence="3" id="KW-1185">Reference proteome</keyword>
<sequence>MLIQITGIIVVLMAVRTLLAQDRAERLLYLNAMSFGISAMIALYVGTAFGAVLAAVYFVASTITSNAIAHTLDRVGEEMVIED</sequence>
<dbReference type="RefSeq" id="WP_170130292.1">
    <property type="nucleotide sequence ID" value="NZ_QREL01000001.1"/>
</dbReference>
<accession>A0A371NEM7</accession>
<evidence type="ECO:0000313" key="2">
    <source>
        <dbReference type="EMBL" id="REE28941.1"/>
    </source>
</evidence>
<evidence type="ECO:0000256" key="1">
    <source>
        <dbReference type="SAM" id="Phobius"/>
    </source>
</evidence>
<dbReference type="Pfam" id="PF09882">
    <property type="entry name" value="EhaC"/>
    <property type="match status" value="1"/>
</dbReference>
<evidence type="ECO:0000313" key="3">
    <source>
        <dbReference type="Proteomes" id="UP000256864"/>
    </source>
</evidence>
<reference evidence="2 3" key="1">
    <citation type="submission" date="2018-07" db="EMBL/GenBank/DDBJ databases">
        <title>Genomic Encyclopedia of Type Strains, Phase IV (KMG-IV): sequencing the most valuable type-strain genomes for metagenomic binning, comparative biology and taxonomic classification.</title>
        <authorList>
            <person name="Goeker M."/>
        </authorList>
    </citation>
    <scope>NUCLEOTIDE SEQUENCE [LARGE SCALE GENOMIC DNA]</scope>
    <source>
        <strain evidence="2 3">DSM 7466</strain>
    </source>
</reference>
<feature type="transmembrane region" description="Helical" evidence="1">
    <location>
        <begin position="36"/>
        <end position="60"/>
    </location>
</feature>
<dbReference type="Proteomes" id="UP000256864">
    <property type="component" value="Unassembled WGS sequence"/>
</dbReference>
<keyword evidence="1" id="KW-0472">Membrane</keyword>
<organism evidence="2 3">
    <name type="scientific">Methanothermobacter defluvii</name>
    <dbReference type="NCBI Taxonomy" id="49339"/>
    <lineage>
        <taxon>Archaea</taxon>
        <taxon>Methanobacteriati</taxon>
        <taxon>Methanobacteriota</taxon>
        <taxon>Methanomada group</taxon>
        <taxon>Methanobacteria</taxon>
        <taxon>Methanobacteriales</taxon>
        <taxon>Methanobacteriaceae</taxon>
        <taxon>Methanothermobacter</taxon>
    </lineage>
</organism>
<proteinExistence type="predicted"/>
<dbReference type="GeneID" id="301442114"/>
<dbReference type="InterPro" id="IPR019214">
    <property type="entry name" value="EhaC-like"/>
</dbReference>
<comment type="caution">
    <text evidence="2">The sequence shown here is derived from an EMBL/GenBank/DDBJ whole genome shotgun (WGS) entry which is preliminary data.</text>
</comment>
<gene>
    <name evidence="2" type="ORF">C7452_0967</name>
</gene>
<dbReference type="EMBL" id="QREL01000001">
    <property type="protein sequence ID" value="REE28941.1"/>
    <property type="molecule type" value="Genomic_DNA"/>
</dbReference>
<dbReference type="PIRSF" id="PIRSF036534">
    <property type="entry name" value="EhaC"/>
    <property type="match status" value="1"/>
</dbReference>
<keyword evidence="1" id="KW-1133">Transmembrane helix</keyword>
<dbReference type="AlphaFoldDB" id="A0A371NEM7"/>